<dbReference type="EMBL" id="CP040916">
    <property type="protein sequence ID" value="QDQ15956.1"/>
    <property type="molecule type" value="Genomic_DNA"/>
</dbReference>
<reference evidence="1 2" key="1">
    <citation type="journal article" date="2019" name="J. Ind. Microbiol. Biotechnol.">
        <title>The complete genomic sequence of Streptomyces spectabilis NRRL-2792 and identification of secondary metabolite biosynthetic gene clusters.</title>
        <authorList>
            <person name="Sinha A."/>
            <person name="Phillips-Salemka S."/>
            <person name="Niraula T.A."/>
            <person name="Short K.A."/>
            <person name="Niraula N.P."/>
        </authorList>
    </citation>
    <scope>NUCLEOTIDE SEQUENCE [LARGE SCALE GENOMIC DNA]</scope>
    <source>
        <strain evidence="1 2">NRRL 2792</strain>
    </source>
</reference>
<gene>
    <name evidence="1" type="ORF">FH965_39905</name>
</gene>
<sequence length="139" mass="13312">MSDNQCVAGEGGRATVAGSRKVRAVLGAVSLAAACVLPVGMAAPAHAATARTFTSNGTFTVPQGVTGITVTLVAAGPGGSGGGASGWERSELDGELIYSGGGGGARVTCTLTVTPGQVLTLGVGGNGSPRSALEQPDTA</sequence>
<evidence type="ECO:0000313" key="1">
    <source>
        <dbReference type="EMBL" id="QDQ15956.1"/>
    </source>
</evidence>
<proteinExistence type="predicted"/>
<organism evidence="1 2">
    <name type="scientific">Streptomyces spectabilis</name>
    <dbReference type="NCBI Taxonomy" id="68270"/>
    <lineage>
        <taxon>Bacteria</taxon>
        <taxon>Bacillati</taxon>
        <taxon>Actinomycetota</taxon>
        <taxon>Actinomycetes</taxon>
        <taxon>Kitasatosporales</taxon>
        <taxon>Streptomycetaceae</taxon>
        <taxon>Streptomyces</taxon>
    </lineage>
</organism>
<name>A0A516RJW0_STRST</name>
<dbReference type="Proteomes" id="UP000316806">
    <property type="component" value="Chromosome"/>
</dbReference>
<protein>
    <submittedName>
        <fullName evidence="1">Uncharacterized protein</fullName>
    </submittedName>
</protein>
<evidence type="ECO:0000313" key="2">
    <source>
        <dbReference type="Proteomes" id="UP000316806"/>
    </source>
</evidence>
<accession>A0A516RJW0</accession>
<dbReference type="AlphaFoldDB" id="A0A516RJW0"/>
<dbReference type="RefSeq" id="WP_144323156.1">
    <property type="nucleotide sequence ID" value="NZ_CP040916.1"/>
</dbReference>